<feature type="binding site" evidence="7">
    <location>
        <position position="108"/>
    </location>
    <ligand>
        <name>Zn(2+)</name>
        <dbReference type="ChEBI" id="CHEBI:29105"/>
    </ligand>
</feature>
<comment type="function">
    <text evidence="5">Catalyzes the reversible hydration of carbon dioxide to form bicarbonate.</text>
</comment>
<dbReference type="CDD" id="cd03378">
    <property type="entry name" value="beta_CA_cladeC"/>
    <property type="match status" value="1"/>
</dbReference>
<comment type="catalytic activity">
    <reaction evidence="6 8">
        <text>hydrogencarbonate + H(+) = CO2 + H2O</text>
        <dbReference type="Rhea" id="RHEA:10748"/>
        <dbReference type="ChEBI" id="CHEBI:15377"/>
        <dbReference type="ChEBI" id="CHEBI:15378"/>
        <dbReference type="ChEBI" id="CHEBI:16526"/>
        <dbReference type="ChEBI" id="CHEBI:17544"/>
        <dbReference type="EC" id="4.2.1.1"/>
    </reaction>
</comment>
<dbReference type="OrthoDB" id="9797527at2"/>
<comment type="similarity">
    <text evidence="1 8">Belongs to the beta-class carbonic anhydrase family.</text>
</comment>
<dbReference type="Gene3D" id="3.40.1050.10">
    <property type="entry name" value="Carbonic anhydrase"/>
    <property type="match status" value="1"/>
</dbReference>
<proteinExistence type="inferred from homology"/>
<comment type="cofactor">
    <cofactor evidence="7">
        <name>Zn(2+)</name>
        <dbReference type="ChEBI" id="CHEBI:29105"/>
    </cofactor>
    <text evidence="7">Binds 1 zinc ion per subunit.</text>
</comment>
<evidence type="ECO:0000256" key="6">
    <source>
        <dbReference type="ARBA" id="ARBA00048348"/>
    </source>
</evidence>
<dbReference type="SMART" id="SM00947">
    <property type="entry name" value="Pro_CA"/>
    <property type="match status" value="1"/>
</dbReference>
<dbReference type="EC" id="4.2.1.1" evidence="2 8"/>
<dbReference type="GO" id="GO:0008270">
    <property type="term" value="F:zinc ion binding"/>
    <property type="evidence" value="ECO:0007669"/>
    <property type="project" value="UniProtKB-UniRule"/>
</dbReference>
<keyword evidence="4 8" id="KW-0456">Lyase</keyword>
<evidence type="ECO:0000313" key="9">
    <source>
        <dbReference type="EMBL" id="STC68831.1"/>
    </source>
</evidence>
<evidence type="ECO:0000256" key="1">
    <source>
        <dbReference type="ARBA" id="ARBA00006217"/>
    </source>
</evidence>
<evidence type="ECO:0000256" key="7">
    <source>
        <dbReference type="PIRSR" id="PIRSR601765-1"/>
    </source>
</evidence>
<evidence type="ECO:0000256" key="2">
    <source>
        <dbReference type="ARBA" id="ARBA00012925"/>
    </source>
</evidence>
<dbReference type="GO" id="GO:0015976">
    <property type="term" value="P:carbon utilization"/>
    <property type="evidence" value="ECO:0007669"/>
    <property type="project" value="InterPro"/>
</dbReference>
<feature type="binding site" evidence="7">
    <location>
        <position position="52"/>
    </location>
    <ligand>
        <name>Zn(2+)</name>
        <dbReference type="ChEBI" id="CHEBI:29105"/>
    </ligand>
</feature>
<accession>A0A376CK10</accession>
<dbReference type="Pfam" id="PF00484">
    <property type="entry name" value="Pro_CA"/>
    <property type="match status" value="1"/>
</dbReference>
<evidence type="ECO:0000313" key="10">
    <source>
        <dbReference type="Proteomes" id="UP000254467"/>
    </source>
</evidence>
<dbReference type="PANTHER" id="PTHR11002">
    <property type="entry name" value="CARBONIC ANHYDRASE"/>
    <property type="match status" value="1"/>
</dbReference>
<dbReference type="InterPro" id="IPR015892">
    <property type="entry name" value="Carbonic_anhydrase_CS"/>
</dbReference>
<comment type="function">
    <text evidence="8">Reversible hydration of carbon dioxide.</text>
</comment>
<evidence type="ECO:0000256" key="4">
    <source>
        <dbReference type="ARBA" id="ARBA00023239"/>
    </source>
</evidence>
<dbReference type="STRING" id="35756.GCA_001044155_00083"/>
<dbReference type="PANTHER" id="PTHR11002:SF79">
    <property type="entry name" value="CARBONIC ANHYDRASE 2"/>
    <property type="match status" value="1"/>
</dbReference>
<feature type="binding site" evidence="7">
    <location>
        <position position="105"/>
    </location>
    <ligand>
        <name>Zn(2+)</name>
        <dbReference type="ChEBI" id="CHEBI:29105"/>
    </ligand>
</feature>
<feature type="binding site" evidence="7">
    <location>
        <position position="54"/>
    </location>
    <ligand>
        <name>Zn(2+)</name>
        <dbReference type="ChEBI" id="CHEBI:29105"/>
    </ligand>
</feature>
<dbReference type="SUPFAM" id="SSF53056">
    <property type="entry name" value="beta-carbonic anhydrase, cab"/>
    <property type="match status" value="1"/>
</dbReference>
<organism evidence="9 10">
    <name type="scientific">Corynebacterium pilosum</name>
    <dbReference type="NCBI Taxonomy" id="35756"/>
    <lineage>
        <taxon>Bacteria</taxon>
        <taxon>Bacillati</taxon>
        <taxon>Actinomycetota</taxon>
        <taxon>Actinomycetes</taxon>
        <taxon>Mycobacteriales</taxon>
        <taxon>Corynebacteriaceae</taxon>
        <taxon>Corynebacterium</taxon>
    </lineage>
</organism>
<evidence type="ECO:0000256" key="8">
    <source>
        <dbReference type="RuleBase" id="RU003956"/>
    </source>
</evidence>
<dbReference type="InterPro" id="IPR001765">
    <property type="entry name" value="Carbonic_anhydrase"/>
</dbReference>
<keyword evidence="3 7" id="KW-0862">Zinc</keyword>
<evidence type="ECO:0000256" key="5">
    <source>
        <dbReference type="ARBA" id="ARBA00024993"/>
    </source>
</evidence>
<gene>
    <name evidence="9" type="primary">bca</name>
    <name evidence="9" type="ORF">NCTC11862_00607</name>
</gene>
<dbReference type="Proteomes" id="UP000254467">
    <property type="component" value="Unassembled WGS sequence"/>
</dbReference>
<protein>
    <recommendedName>
        <fullName evidence="2 8">Carbonic anhydrase</fullName>
        <ecNumber evidence="2 8">4.2.1.1</ecNumber>
    </recommendedName>
    <alternativeName>
        <fullName evidence="8">Carbonate dehydratase</fullName>
    </alternativeName>
</protein>
<dbReference type="PROSITE" id="PS00705">
    <property type="entry name" value="PROK_CO2_ANHYDRASE_2"/>
    <property type="match status" value="1"/>
</dbReference>
<name>A0A376CK10_9CORY</name>
<keyword evidence="10" id="KW-1185">Reference proteome</keyword>
<dbReference type="EMBL" id="UFXQ01000001">
    <property type="protein sequence ID" value="STC68831.1"/>
    <property type="molecule type" value="Genomic_DNA"/>
</dbReference>
<evidence type="ECO:0000256" key="3">
    <source>
        <dbReference type="ARBA" id="ARBA00022833"/>
    </source>
</evidence>
<dbReference type="RefSeq" id="WP_018582795.1">
    <property type="nucleotide sequence ID" value="NZ_LDYD01000011.1"/>
</dbReference>
<reference evidence="9 10" key="1">
    <citation type="submission" date="2018-06" db="EMBL/GenBank/DDBJ databases">
        <authorList>
            <consortium name="Pathogen Informatics"/>
            <person name="Doyle S."/>
        </authorList>
    </citation>
    <scope>NUCLEOTIDE SEQUENCE [LARGE SCALE GENOMIC DNA]</scope>
    <source>
        <strain evidence="9 10">NCTC11862</strain>
    </source>
</reference>
<keyword evidence="7" id="KW-0479">Metal-binding</keyword>
<dbReference type="InterPro" id="IPR036874">
    <property type="entry name" value="Carbonic_anhydrase_sf"/>
</dbReference>
<dbReference type="GO" id="GO:0004089">
    <property type="term" value="F:carbonate dehydratase activity"/>
    <property type="evidence" value="ECO:0007669"/>
    <property type="project" value="UniProtKB-UniRule"/>
</dbReference>
<sequence length="204" mass="21789">MPHNKTPQQIWDLLKEGNKRFAGQSPEHPHSYAERREELQSGQDPIAAVLACSDSRAPVELIFDTGFGDLFVVRTAGECTDAAVLGSLEFAVKNLNIGLIVVLGHESCGAVGAAIAATKTGEVPVDSQRVFIEKIVPSVLESKIDGDIEAENVEAAHAAITADQLITRIPSIHKALHAGELGVVAARYRLSDGRIEEVVKHGVV</sequence>
<dbReference type="AlphaFoldDB" id="A0A376CK10"/>